<protein>
    <recommendedName>
        <fullName evidence="1">Pilus formation protein N-terminal domain-containing protein</fullName>
    </recommendedName>
</protein>
<dbReference type="AlphaFoldDB" id="U4VGP2"/>
<dbReference type="EMBL" id="ASXJ01000016">
    <property type="protein sequence ID" value="ERM03429.1"/>
    <property type="molecule type" value="Genomic_DNA"/>
</dbReference>
<comment type="caution">
    <text evidence="2">The sequence shown here is derived from an EMBL/GenBank/DDBJ whole genome shotgun (WGS) entry which is preliminary data.</text>
</comment>
<feature type="domain" description="Pilus formation protein N-terminal" evidence="1">
    <location>
        <begin position="35"/>
        <end position="105"/>
    </location>
</feature>
<evidence type="ECO:0000313" key="3">
    <source>
        <dbReference type="Proteomes" id="UP000016842"/>
    </source>
</evidence>
<gene>
    <name evidence="2" type="ORF">Q644_11325</name>
</gene>
<reference evidence="2 3" key="1">
    <citation type="journal article" date="2014" name="FEMS Microbiol. Lett.">
        <title>Genome sequencing analysis reveals virulence-related gene content of Ochrobactrum intermedium strain 229E, a urease-positive strain isolated from the human gastric niche.</title>
        <authorList>
            <person name="Kulkarni G.J."/>
            <person name="Shetty S."/>
            <person name="Dharne M.S."/>
            <person name="Shouche Y.S."/>
        </authorList>
    </citation>
    <scope>NUCLEOTIDE SEQUENCE [LARGE SCALE GENOMIC DNA]</scope>
    <source>
        <strain evidence="2 3">229E</strain>
    </source>
</reference>
<accession>U4VGP2</accession>
<sequence>MSRGRRLFSLGGFGVVPAMGAAFMAVIAVAQASAEDYIALETSQARILRLARPADSVVIGNPSIADAVVQDAQTIVLTGKDFGVTNIVVMDKQGEPILDRELVVSRNTRGTTRIYRQAEVQTLSCTPPYCEKASTKNGFDDK</sequence>
<name>U4VGP2_9HYPH</name>
<evidence type="ECO:0000259" key="1">
    <source>
        <dbReference type="Pfam" id="PF13629"/>
    </source>
</evidence>
<organism evidence="2 3">
    <name type="scientific">Brucella intermedia 229E</name>
    <dbReference type="NCBI Taxonomy" id="1337887"/>
    <lineage>
        <taxon>Bacteria</taxon>
        <taxon>Pseudomonadati</taxon>
        <taxon>Pseudomonadota</taxon>
        <taxon>Alphaproteobacteria</taxon>
        <taxon>Hyphomicrobiales</taxon>
        <taxon>Brucellaceae</taxon>
        <taxon>Brucella/Ochrobactrum group</taxon>
        <taxon>Brucella</taxon>
    </lineage>
</organism>
<dbReference type="PATRIC" id="fig|1337887.3.peg.429"/>
<dbReference type="Proteomes" id="UP000016842">
    <property type="component" value="Unassembled WGS sequence"/>
</dbReference>
<dbReference type="Pfam" id="PF13629">
    <property type="entry name" value="T2SS-T3SS_pil_N"/>
    <property type="match status" value="1"/>
</dbReference>
<dbReference type="InterPro" id="IPR032789">
    <property type="entry name" value="T2SS-T3SS_pil_N"/>
</dbReference>
<proteinExistence type="predicted"/>
<evidence type="ECO:0000313" key="2">
    <source>
        <dbReference type="EMBL" id="ERM03429.1"/>
    </source>
</evidence>